<proteinExistence type="predicted"/>
<organism evidence="1 2">
    <name type="scientific">Phycicoccus sonneratiae</name>
    <dbReference type="NCBI Taxonomy" id="2807628"/>
    <lineage>
        <taxon>Bacteria</taxon>
        <taxon>Bacillati</taxon>
        <taxon>Actinomycetota</taxon>
        <taxon>Actinomycetes</taxon>
        <taxon>Micrococcales</taxon>
        <taxon>Intrasporangiaceae</taxon>
        <taxon>Phycicoccus</taxon>
    </lineage>
</organism>
<dbReference type="RefSeq" id="WP_204132009.1">
    <property type="nucleotide sequence ID" value="NZ_JAFDVD010000015.1"/>
</dbReference>
<evidence type="ECO:0000313" key="1">
    <source>
        <dbReference type="EMBL" id="MBM6401547.1"/>
    </source>
</evidence>
<protein>
    <submittedName>
        <fullName evidence="1">Uncharacterized protein</fullName>
    </submittedName>
</protein>
<dbReference type="EMBL" id="JAFDVD010000015">
    <property type="protein sequence ID" value="MBM6401547.1"/>
    <property type="molecule type" value="Genomic_DNA"/>
</dbReference>
<keyword evidence="2" id="KW-1185">Reference proteome</keyword>
<dbReference type="Gene3D" id="3.40.830.10">
    <property type="entry name" value="LigB-like"/>
    <property type="match status" value="1"/>
</dbReference>
<evidence type="ECO:0000313" key="2">
    <source>
        <dbReference type="Proteomes" id="UP001430172"/>
    </source>
</evidence>
<reference evidence="1" key="1">
    <citation type="submission" date="2021-02" db="EMBL/GenBank/DDBJ databases">
        <title>Phycicoccus sp. MQZ13P-5T, whole genome shotgun sequence.</title>
        <authorList>
            <person name="Tuo L."/>
        </authorList>
    </citation>
    <scope>NUCLEOTIDE SEQUENCE</scope>
    <source>
        <strain evidence="1">MQZ13P-5</strain>
    </source>
</reference>
<comment type="caution">
    <text evidence="1">The sequence shown here is derived from an EMBL/GenBank/DDBJ whole genome shotgun (WGS) entry which is preliminary data.</text>
</comment>
<gene>
    <name evidence="1" type="ORF">JQN70_14195</name>
</gene>
<sequence length="208" mass="20794">MSQSVVVVPSAPFLLPEYTGRTDAAADLRARAVAAVRDAAAADGASGVVLVVATDREQRGTRPPLGQRVGAHLAALAGVAVEGVVTVAWDAPAAECRALGEQPAVGSADATLVVVADGSARRGEKAPGHLDERAFAVDEALLGALRAADPEGLLALDPVLCADLLVHGRAPLQVAAAALAGRPGLAALDVHAEDPFGVLHVVATLAAP</sequence>
<name>A0ABS2CNT8_9MICO</name>
<accession>A0ABS2CNT8</accession>
<dbReference type="Proteomes" id="UP001430172">
    <property type="component" value="Unassembled WGS sequence"/>
</dbReference>